<accession>A0A8K1C9C8</accession>
<feature type="region of interest" description="Disordered" evidence="1">
    <location>
        <begin position="34"/>
        <end position="81"/>
    </location>
</feature>
<evidence type="ECO:0000256" key="1">
    <source>
        <dbReference type="SAM" id="MobiDB-lite"/>
    </source>
</evidence>
<evidence type="ECO:0000313" key="3">
    <source>
        <dbReference type="Proteomes" id="UP000794436"/>
    </source>
</evidence>
<gene>
    <name evidence="2" type="ORF">Poli38472_007254</name>
</gene>
<name>A0A8K1C9C8_PYTOL</name>
<dbReference type="AlphaFoldDB" id="A0A8K1C9C8"/>
<reference evidence="2" key="1">
    <citation type="submission" date="2019-03" db="EMBL/GenBank/DDBJ databases">
        <title>Long read genome sequence of the mycoparasitic Pythium oligandrum ATCC 38472 isolated from sugarbeet rhizosphere.</title>
        <authorList>
            <person name="Gaulin E."/>
        </authorList>
    </citation>
    <scope>NUCLEOTIDE SEQUENCE</scope>
    <source>
        <strain evidence="2">ATCC 38472_TT</strain>
    </source>
</reference>
<evidence type="ECO:0000313" key="2">
    <source>
        <dbReference type="EMBL" id="TMW59109.1"/>
    </source>
</evidence>
<sequence length="422" mass="47289">MATMASEQVLTLDAALALLQDYEDDLLLEQTLSDADVSSESLSSSSDSEKRSSSSESATDEDECRFKRSRRRRKEELMDSRSQVAGLEERLRVLQMRRLKRTQQLMDAKTEDSSVWRAVAKRMKRERREAEVINAQLKTMVDTTLRYSLWVQSLMLQPAAVNPLLLPKQRQQYAGDNSVVDVVVLQQLLMRLTHLQLTTSTTGVLFDAPSTSSDIKAYRTHGCGLVLEATNYHVLPCDLATATSHVWQHVAFEDSPTAGHTIILEDVVARMHMLHVRSGDLSTTYANRQVSRKVELADQVFIFAAALSEGTPWTRGEQSTTVRPDVHETFIQEELISIKRVRVGGSDVSVVRSSLRLHREACADTICTAGGIKSPTIFDLVEQLPGCIENEVRIRTQAVETRLRAQDMQKTMVTTIPQISVS</sequence>
<keyword evidence="3" id="KW-1185">Reference proteome</keyword>
<dbReference type="Proteomes" id="UP000794436">
    <property type="component" value="Unassembled WGS sequence"/>
</dbReference>
<organism evidence="2 3">
    <name type="scientific">Pythium oligandrum</name>
    <name type="common">Mycoparasitic fungus</name>
    <dbReference type="NCBI Taxonomy" id="41045"/>
    <lineage>
        <taxon>Eukaryota</taxon>
        <taxon>Sar</taxon>
        <taxon>Stramenopiles</taxon>
        <taxon>Oomycota</taxon>
        <taxon>Peronosporomycetes</taxon>
        <taxon>Pythiales</taxon>
        <taxon>Pythiaceae</taxon>
        <taxon>Pythium</taxon>
    </lineage>
</organism>
<comment type="caution">
    <text evidence="2">The sequence shown here is derived from an EMBL/GenBank/DDBJ whole genome shotgun (WGS) entry which is preliminary data.</text>
</comment>
<proteinExistence type="predicted"/>
<protein>
    <submittedName>
        <fullName evidence="2">Uncharacterized protein</fullName>
    </submittedName>
</protein>
<feature type="compositionally biased region" description="Low complexity" evidence="1">
    <location>
        <begin position="34"/>
        <end position="46"/>
    </location>
</feature>
<dbReference type="EMBL" id="SPLM01000110">
    <property type="protein sequence ID" value="TMW59109.1"/>
    <property type="molecule type" value="Genomic_DNA"/>
</dbReference>